<feature type="transmembrane region" description="Helical" evidence="1">
    <location>
        <begin position="6"/>
        <end position="24"/>
    </location>
</feature>
<dbReference type="AlphaFoldDB" id="A0A1L6RB53"/>
<organism evidence="2 3">
    <name type="scientific">Weissella jogaejeotgali</name>
    <dbReference type="NCBI Taxonomy" id="1631871"/>
    <lineage>
        <taxon>Bacteria</taxon>
        <taxon>Bacillati</taxon>
        <taxon>Bacillota</taxon>
        <taxon>Bacilli</taxon>
        <taxon>Lactobacillales</taxon>
        <taxon>Lactobacillaceae</taxon>
        <taxon>Weissella</taxon>
    </lineage>
</organism>
<feature type="transmembrane region" description="Helical" evidence="1">
    <location>
        <begin position="58"/>
        <end position="77"/>
    </location>
</feature>
<feature type="transmembrane region" description="Helical" evidence="1">
    <location>
        <begin position="152"/>
        <end position="170"/>
    </location>
</feature>
<feature type="transmembrane region" description="Helical" evidence="1">
    <location>
        <begin position="33"/>
        <end position="52"/>
    </location>
</feature>
<dbReference type="NCBIfam" id="TIGR04370">
    <property type="entry name" value="glyco_rpt_poly"/>
    <property type="match status" value="1"/>
</dbReference>
<feature type="transmembrane region" description="Helical" evidence="1">
    <location>
        <begin position="371"/>
        <end position="390"/>
    </location>
</feature>
<keyword evidence="1" id="KW-0472">Membrane</keyword>
<feature type="transmembrane region" description="Helical" evidence="1">
    <location>
        <begin position="396"/>
        <end position="413"/>
    </location>
</feature>
<feature type="transmembrane region" description="Helical" evidence="1">
    <location>
        <begin position="182"/>
        <end position="198"/>
    </location>
</feature>
<keyword evidence="1" id="KW-0812">Transmembrane</keyword>
<feature type="transmembrane region" description="Helical" evidence="1">
    <location>
        <begin position="234"/>
        <end position="255"/>
    </location>
</feature>
<dbReference type="STRING" id="1631871.FOL01_0906"/>
<feature type="transmembrane region" description="Helical" evidence="1">
    <location>
        <begin position="321"/>
        <end position="339"/>
    </location>
</feature>
<dbReference type="KEGG" id="wjo:FOL01_0906"/>
<gene>
    <name evidence="2" type="ORF">FOL01_0906</name>
</gene>
<feature type="transmembrane region" description="Helical" evidence="1">
    <location>
        <begin position="98"/>
        <end position="118"/>
    </location>
</feature>
<feature type="transmembrane region" description="Helical" evidence="1">
    <location>
        <begin position="345"/>
        <end position="364"/>
    </location>
</feature>
<feature type="transmembrane region" description="Helical" evidence="1">
    <location>
        <begin position="204"/>
        <end position="222"/>
    </location>
</feature>
<reference evidence="2 3" key="1">
    <citation type="submission" date="2016-02" db="EMBL/GenBank/DDBJ databases">
        <title>Complete Genome Sequence of Weissella jogaejeotgali FOL01.</title>
        <authorList>
            <person name="Lee J.-H."/>
            <person name="Ku H.-J."/>
        </authorList>
    </citation>
    <scope>NUCLEOTIDE SEQUENCE [LARGE SCALE GENOMIC DNA]</scope>
    <source>
        <strain evidence="2 3">FOL01</strain>
    </source>
</reference>
<accession>A0A1L6RB53</accession>
<name>A0A1L6RB53_9LACO</name>
<evidence type="ECO:0000313" key="3">
    <source>
        <dbReference type="Proteomes" id="UP000185473"/>
    </source>
</evidence>
<proteinExistence type="predicted"/>
<evidence type="ECO:0008006" key="4">
    <source>
        <dbReference type="Google" id="ProtNLM"/>
    </source>
</evidence>
<protein>
    <recommendedName>
        <fullName evidence="4">Oligosaccharide repeat unit polymerase</fullName>
    </recommendedName>
</protein>
<dbReference type="EMBL" id="CP014332">
    <property type="protein sequence ID" value="APS41765.1"/>
    <property type="molecule type" value="Genomic_DNA"/>
</dbReference>
<evidence type="ECO:0000256" key="1">
    <source>
        <dbReference type="SAM" id="Phobius"/>
    </source>
</evidence>
<sequence>MQVFVAICILILMFISIIINRKILHSSFMEPTFLFSNIWLFFLFSSLAFVKFEYNYHGVFYITSLCLVGFVLNLYIGKVVGENVKKKNFIGFNIHKSNFILLGVVSLGMLVPFLNIRLNGFSISSFLSFDDFLEMNNQMAVNRYNGAHKTSTVMQILMVFEYLSPIIGGYHFASVNNKKNKLLGLLGFLPALSNILVQNTKSEFLSSMFFFVSSMMIANVYLGKDFRIKFSSLVKWTLTLLGALSGLILTMLFRIGEITSQNVHTVLNKFLIYAFGHVPTFDYWLGNYHETFGHGLGINTFIGIFNFLGISTRIRGVYSEYIIVEGFPANIYTVFRGLIEDFGVIGSFIFFSFIMGIVIFSYYSLIKRNNIYLSSFILLNGYFFVFYGFIISPWSYMSYILAMFLFLPYLIIVRSSK</sequence>
<dbReference type="Proteomes" id="UP000185473">
    <property type="component" value="Chromosome"/>
</dbReference>
<dbReference type="OrthoDB" id="3010275at2"/>
<feature type="transmembrane region" description="Helical" evidence="1">
    <location>
        <begin position="291"/>
        <end position="309"/>
    </location>
</feature>
<keyword evidence="1" id="KW-1133">Transmembrane helix</keyword>
<keyword evidence="3" id="KW-1185">Reference proteome</keyword>
<evidence type="ECO:0000313" key="2">
    <source>
        <dbReference type="EMBL" id="APS41765.1"/>
    </source>
</evidence>